<feature type="region of interest" description="Disordered" evidence="7">
    <location>
        <begin position="822"/>
        <end position="887"/>
    </location>
</feature>
<gene>
    <name evidence="10" type="ORF">FB558_6960</name>
</gene>
<evidence type="ECO:0000313" key="10">
    <source>
        <dbReference type="EMBL" id="TQM03935.1"/>
    </source>
</evidence>
<reference evidence="10 11" key="1">
    <citation type="submission" date="2019-06" db="EMBL/GenBank/DDBJ databases">
        <title>Sequencing the genomes of 1000 actinobacteria strains.</title>
        <authorList>
            <person name="Klenk H.-P."/>
        </authorList>
    </citation>
    <scope>NUCLEOTIDE SEQUENCE [LARGE SCALE GENOMIC DNA]</scope>
    <source>
        <strain evidence="10 11">DSM 45301</strain>
    </source>
</reference>
<dbReference type="EC" id="2.7.13.3" evidence="2"/>
<comment type="catalytic activity">
    <reaction evidence="1">
        <text>ATP + protein L-histidine = ADP + protein N-phospho-L-histidine.</text>
        <dbReference type="EC" id="2.7.13.3"/>
    </reaction>
</comment>
<dbReference type="Gene3D" id="3.30.565.10">
    <property type="entry name" value="Histidine kinase-like ATPase, C-terminal domain"/>
    <property type="match status" value="1"/>
</dbReference>
<dbReference type="SMART" id="SM00387">
    <property type="entry name" value="HATPase_c"/>
    <property type="match status" value="1"/>
</dbReference>
<accession>A0A543D3M5</accession>
<dbReference type="GO" id="GO:0004673">
    <property type="term" value="F:protein histidine kinase activity"/>
    <property type="evidence" value="ECO:0007669"/>
    <property type="project" value="UniProtKB-EC"/>
</dbReference>
<dbReference type="EMBL" id="VFPA01000005">
    <property type="protein sequence ID" value="TQM03935.1"/>
    <property type="molecule type" value="Genomic_DNA"/>
</dbReference>
<dbReference type="InterPro" id="IPR003594">
    <property type="entry name" value="HATPase_dom"/>
</dbReference>
<feature type="compositionally biased region" description="Basic and acidic residues" evidence="7">
    <location>
        <begin position="875"/>
        <end position="887"/>
    </location>
</feature>
<dbReference type="InterPro" id="IPR005467">
    <property type="entry name" value="His_kinase_dom"/>
</dbReference>
<keyword evidence="6" id="KW-0902">Two-component regulatory system</keyword>
<comment type="caution">
    <text evidence="10">The sequence shown here is derived from an EMBL/GenBank/DDBJ whole genome shotgun (WGS) entry which is preliminary data.</text>
</comment>
<keyword evidence="4" id="KW-0808">Transferase</keyword>
<evidence type="ECO:0000256" key="1">
    <source>
        <dbReference type="ARBA" id="ARBA00000085"/>
    </source>
</evidence>
<evidence type="ECO:0000256" key="4">
    <source>
        <dbReference type="ARBA" id="ARBA00022679"/>
    </source>
</evidence>
<dbReference type="PANTHER" id="PTHR44936">
    <property type="entry name" value="SENSOR PROTEIN CREC"/>
    <property type="match status" value="1"/>
</dbReference>
<keyword evidence="3" id="KW-0597">Phosphoprotein</keyword>
<dbReference type="SUPFAM" id="SSF55874">
    <property type="entry name" value="ATPase domain of HSP90 chaperone/DNA topoisomerase II/histidine kinase"/>
    <property type="match status" value="1"/>
</dbReference>
<keyword evidence="8" id="KW-0472">Membrane</keyword>
<dbReference type="Pfam" id="PF08376">
    <property type="entry name" value="NIT"/>
    <property type="match status" value="1"/>
</dbReference>
<feature type="region of interest" description="Disordered" evidence="7">
    <location>
        <begin position="740"/>
        <end position="761"/>
    </location>
</feature>
<dbReference type="PROSITE" id="PS50109">
    <property type="entry name" value="HIS_KIN"/>
    <property type="match status" value="1"/>
</dbReference>
<dbReference type="PANTHER" id="PTHR44936:SF9">
    <property type="entry name" value="SENSOR PROTEIN CREC"/>
    <property type="match status" value="1"/>
</dbReference>
<feature type="region of interest" description="Disordered" evidence="7">
    <location>
        <begin position="673"/>
        <end position="697"/>
    </location>
</feature>
<dbReference type="RefSeq" id="WP_142060926.1">
    <property type="nucleotide sequence ID" value="NZ_VFPA01000005.1"/>
</dbReference>
<dbReference type="InterPro" id="IPR013587">
    <property type="entry name" value="Nitrate/nitrite_sensing"/>
</dbReference>
<dbReference type="AlphaFoldDB" id="A0A543D3M5"/>
<keyword evidence="8" id="KW-1133">Transmembrane helix</keyword>
<dbReference type="InterPro" id="IPR036890">
    <property type="entry name" value="HATPase_C_sf"/>
</dbReference>
<evidence type="ECO:0000256" key="3">
    <source>
        <dbReference type="ARBA" id="ARBA00022553"/>
    </source>
</evidence>
<name>A0A543D3M5_9PSEU</name>
<dbReference type="GO" id="GO:0000160">
    <property type="term" value="P:phosphorelay signal transduction system"/>
    <property type="evidence" value="ECO:0007669"/>
    <property type="project" value="UniProtKB-KW"/>
</dbReference>
<evidence type="ECO:0000256" key="7">
    <source>
        <dbReference type="SAM" id="MobiDB-lite"/>
    </source>
</evidence>
<evidence type="ECO:0000256" key="6">
    <source>
        <dbReference type="ARBA" id="ARBA00023012"/>
    </source>
</evidence>
<feature type="transmembrane region" description="Helical" evidence="8">
    <location>
        <begin position="321"/>
        <end position="347"/>
    </location>
</feature>
<evidence type="ECO:0000313" key="11">
    <source>
        <dbReference type="Proteomes" id="UP000315677"/>
    </source>
</evidence>
<dbReference type="InterPro" id="IPR050980">
    <property type="entry name" value="2C_sensor_his_kinase"/>
</dbReference>
<keyword evidence="11" id="KW-1185">Reference proteome</keyword>
<feature type="domain" description="Histidine kinase" evidence="9">
    <location>
        <begin position="427"/>
        <end position="649"/>
    </location>
</feature>
<evidence type="ECO:0000259" key="9">
    <source>
        <dbReference type="PROSITE" id="PS50109"/>
    </source>
</evidence>
<sequence>MTRDTRTPPRGRFAWRSPQHWSLRVKFSVVLLVPLLLAVTLGVLRIADQTAEADERDRVARFVGVQGVVSSLIVDVERERYRAAEFVANGRVDDRALRRVIESVDHRAAQSQDAVAGLHIDDVAGLDLVRRQAAQALERLPGLREVVTGSTAPATTVISRYSQLLEQLVQLDRALLRNVNTAEVLGLANSLAGIDAARNEATLQQAQLAIAVRGRLSAPLAADLQYSGARLSSGLAEFRVALDAAQRVRYGGLIAGSANAQRATLVESVLAAGGAGEGVDVVRVADVYSRFLGELDAAGEGVRAELRITAAERRQSAIAEAWINVTALIVALLLAAAIVGFVARAMLAALRTLRRSAILVAQERLPEAVQRMRQGSVPNVDVNPVPVVTREEVGQVARAFDAVHAQAVRLAAEQATLQNNVNAMYVNLSRRSQSLVDRQLLLIEQLEAGEVDPEQLSDLFRLDHLATRMRRNCENLLVLAGTEVERDASDPMPVLDVLRAAVSEIEQYARVTVQTSPDAVFVGEAANDIQHLLAELLDNATKFSPPDTQVVMSCSQARDDSILVEIFDSGPGMSAGELATLNARLRNPSEATATVAASQQMGLFVVGKLANRHGVWVGLFTDSMGPSRGASAEGRAHGVTARVTVPADLVGEREGEPDQVLWSRFEAAPPLPARIVIPDGTDGGRRAPAGAWSAPLAEQDSVGAETLRLPVVPAQGAPVPVPVPAAPRELDGAALFEPLVPPSSLPDPEEPRPRDPFAGASFDDADATPIFAEVTSGWFHVTSVPAETATEVIPVAVGARGPDPASFATAADSLWQAARAATNRTEDGVTKAGLPKRVPRNRLLPGNAGPAGPTPSGPARDADAIRGRLTTFQRGIHEGRVNRAGGE</sequence>
<proteinExistence type="predicted"/>
<dbReference type="OrthoDB" id="3502710at2"/>
<protein>
    <recommendedName>
        <fullName evidence="2">histidine kinase</fullName>
        <ecNumber evidence="2">2.7.13.3</ecNumber>
    </recommendedName>
</protein>
<organism evidence="10 11">
    <name type="scientific">Pseudonocardia kunmingensis</name>
    <dbReference type="NCBI Taxonomy" id="630975"/>
    <lineage>
        <taxon>Bacteria</taxon>
        <taxon>Bacillati</taxon>
        <taxon>Actinomycetota</taxon>
        <taxon>Actinomycetes</taxon>
        <taxon>Pseudonocardiales</taxon>
        <taxon>Pseudonocardiaceae</taxon>
        <taxon>Pseudonocardia</taxon>
    </lineage>
</organism>
<evidence type="ECO:0000256" key="2">
    <source>
        <dbReference type="ARBA" id="ARBA00012438"/>
    </source>
</evidence>
<keyword evidence="8" id="KW-0812">Transmembrane</keyword>
<keyword evidence="5" id="KW-0418">Kinase</keyword>
<evidence type="ECO:0000256" key="8">
    <source>
        <dbReference type="SAM" id="Phobius"/>
    </source>
</evidence>
<dbReference type="Proteomes" id="UP000315677">
    <property type="component" value="Unassembled WGS sequence"/>
</dbReference>
<dbReference type="Pfam" id="PF02518">
    <property type="entry name" value="HATPase_c"/>
    <property type="match status" value="1"/>
</dbReference>
<evidence type="ECO:0000256" key="5">
    <source>
        <dbReference type="ARBA" id="ARBA00022777"/>
    </source>
</evidence>